<dbReference type="CDD" id="cd00198">
    <property type="entry name" value="vWFA"/>
    <property type="match status" value="1"/>
</dbReference>
<evidence type="ECO:0000256" key="1">
    <source>
        <dbReference type="ARBA" id="ARBA00004613"/>
    </source>
</evidence>
<dbReference type="PANTHER" id="PTHR47763">
    <property type="entry name" value="ALPHA-PROTEIN KINASE VWKA"/>
    <property type="match status" value="1"/>
</dbReference>
<protein>
    <recommendedName>
        <fullName evidence="4">VWFA domain-containing protein</fullName>
    </recommendedName>
</protein>
<evidence type="ECO:0000313" key="5">
    <source>
        <dbReference type="EMBL" id="VAW64239.1"/>
    </source>
</evidence>
<dbReference type="InterPro" id="IPR036465">
    <property type="entry name" value="vWFA_dom_sf"/>
</dbReference>
<dbReference type="InterPro" id="IPR052969">
    <property type="entry name" value="Thr-specific_kinase-like"/>
</dbReference>
<dbReference type="PROSITE" id="PS50234">
    <property type="entry name" value="VWFA"/>
    <property type="match status" value="1"/>
</dbReference>
<dbReference type="Pfam" id="PF25106">
    <property type="entry name" value="VWA_4"/>
    <property type="match status" value="1"/>
</dbReference>
<dbReference type="PANTHER" id="PTHR47763:SF1">
    <property type="entry name" value="DUF659 DOMAIN-CONTAINING PROTEIN"/>
    <property type="match status" value="1"/>
</dbReference>
<dbReference type="InterPro" id="IPR002035">
    <property type="entry name" value="VWF_A"/>
</dbReference>
<dbReference type="Gene3D" id="3.40.50.410">
    <property type="entry name" value="von Willebrand factor, type A domain"/>
    <property type="match status" value="1"/>
</dbReference>
<dbReference type="InterPro" id="IPR056861">
    <property type="entry name" value="HMCN1-like_VWA"/>
</dbReference>
<dbReference type="AlphaFoldDB" id="A0A3B0XQQ2"/>
<dbReference type="GO" id="GO:0005737">
    <property type="term" value="C:cytoplasm"/>
    <property type="evidence" value="ECO:0007669"/>
    <property type="project" value="TreeGrafter"/>
</dbReference>
<dbReference type="EMBL" id="UOFG01000226">
    <property type="protein sequence ID" value="VAW64239.1"/>
    <property type="molecule type" value="Genomic_DNA"/>
</dbReference>
<evidence type="ECO:0000256" key="2">
    <source>
        <dbReference type="ARBA" id="ARBA00022525"/>
    </source>
</evidence>
<gene>
    <name evidence="5" type="ORF">MNBD_GAMMA11-2422</name>
</gene>
<dbReference type="GO" id="GO:0004674">
    <property type="term" value="F:protein serine/threonine kinase activity"/>
    <property type="evidence" value="ECO:0007669"/>
    <property type="project" value="TreeGrafter"/>
</dbReference>
<keyword evidence="2" id="KW-0964">Secreted</keyword>
<evidence type="ECO:0000259" key="4">
    <source>
        <dbReference type="PROSITE" id="PS50234"/>
    </source>
</evidence>
<sequence>MKSKIIALTMLAVTALSVAAYPVVKEELRNVSGFAESSSPYKNAMPLTNARSLQEAGENRIDVVFVLDTTGSMTGLIQAAKENIWSIASSMAQAQGAPEIRIGLVAYRDRNDKYVTKVVDLSSDLDSVYAQLMDFEADGGGDSPESVNRALAEAVNKMSWSQDKDAYKVVFLVGDAPPHMDYPNEMRYPEIVRLAKSKNIVVNAIQCGIDVSAKRRWKHIAQLGAGDYFQVAQSGGAIAMNTPFDNEMASLSRDLDSTRLYYGTDDVKRKKRAKVQASGKLYRSSSVASQAKRAAYNMSGSGESNLFGDAELVEDINKGRVKLSSIKDQHLPESMQNTTAEEKQRILKLSYDKRAKLKNKIKALSAKRSEYIRNKMDESGGAENSLNEKIFSSIKKQAEEKGIVYLSDEAAL</sequence>
<dbReference type="SUPFAM" id="SSF53300">
    <property type="entry name" value="vWA-like"/>
    <property type="match status" value="1"/>
</dbReference>
<name>A0A3B0XQQ2_9ZZZZ</name>
<proteinExistence type="predicted"/>
<evidence type="ECO:0000256" key="3">
    <source>
        <dbReference type="ARBA" id="ARBA00022729"/>
    </source>
</evidence>
<feature type="domain" description="VWFA" evidence="4">
    <location>
        <begin position="62"/>
        <end position="248"/>
    </location>
</feature>
<comment type="subcellular location">
    <subcellularLocation>
        <location evidence="1">Secreted</location>
    </subcellularLocation>
</comment>
<reference evidence="5" key="1">
    <citation type="submission" date="2018-06" db="EMBL/GenBank/DDBJ databases">
        <authorList>
            <person name="Zhirakovskaya E."/>
        </authorList>
    </citation>
    <scope>NUCLEOTIDE SEQUENCE</scope>
</reference>
<organism evidence="5">
    <name type="scientific">hydrothermal vent metagenome</name>
    <dbReference type="NCBI Taxonomy" id="652676"/>
    <lineage>
        <taxon>unclassified sequences</taxon>
        <taxon>metagenomes</taxon>
        <taxon>ecological metagenomes</taxon>
    </lineage>
</organism>
<accession>A0A3B0XQQ2</accession>
<keyword evidence="3" id="KW-0732">Signal</keyword>
<dbReference type="SMART" id="SM00327">
    <property type="entry name" value="VWA"/>
    <property type="match status" value="1"/>
</dbReference>